<evidence type="ECO:0000259" key="6">
    <source>
        <dbReference type="Pfam" id="PF09759"/>
    </source>
</evidence>
<dbReference type="InterPro" id="IPR051374">
    <property type="entry name" value="Ataxin-10/CTR86_families"/>
</dbReference>
<evidence type="ECO:0000256" key="1">
    <source>
        <dbReference type="ARBA" id="ARBA00008384"/>
    </source>
</evidence>
<gene>
    <name evidence="7" type="ORF">KQX54_003451</name>
</gene>
<comment type="similarity">
    <text evidence="1">Belongs to the ataxin-10 family.</text>
</comment>
<evidence type="ECO:0000313" key="8">
    <source>
        <dbReference type="Proteomes" id="UP000826195"/>
    </source>
</evidence>
<sequence length="471" mass="54315">MELLEKLNYIEENCCWEEFYNVFNIKNFPEEENGKKNRRILAKLGACLSKKEVPSSIKVSILKSFKLACLRDTQYHHKPYKKNYSSISSEGFDPDYPTSYFPFDEITKWTIDNLTAILENPDEIDVIKESLSFLCNMLAYNDDILVDESYHEKTINLLGKLLMNCKEDGIVIRACCLTHNIMNTWYRYFDVQNLVKITEGLLKADEHGFKAARDSLLILLKKDAFVRNYEGLSLDSRLYFLELVCKLVNNELENREDFFLPEDTVLFLIKRFKDRSNLILKTEESYVKEQMKEPAEVIILLDILGTLSCKMEIVKRDASLLINVVFLLKAIHMAGKSSSNNFTPLQKLAQVAPSNNSDRESIENHVAFGFKSSLVRFIANDVYKNRANQDKVQELDGMSLILDCCNIDARNPLIMQWCILAIRNLLENNPANQELIRNSQKIRFIDTEVIREMGITLNQDGNPIGIVPLPD</sequence>
<dbReference type="InterPro" id="IPR011989">
    <property type="entry name" value="ARM-like"/>
</dbReference>
<evidence type="ECO:0000256" key="2">
    <source>
        <dbReference type="ARBA" id="ARBA00018804"/>
    </source>
</evidence>
<reference evidence="7 8" key="1">
    <citation type="journal article" date="2021" name="J. Hered.">
        <title>A chromosome-level genome assembly of the parasitoid wasp, Cotesia glomerata (Hymenoptera: Braconidae).</title>
        <authorList>
            <person name="Pinto B.J."/>
            <person name="Weis J.J."/>
            <person name="Gamble T."/>
            <person name="Ode P.J."/>
            <person name="Paul R."/>
            <person name="Zaspel J.M."/>
        </authorList>
    </citation>
    <scope>NUCLEOTIDE SEQUENCE [LARGE SCALE GENOMIC DNA]</scope>
    <source>
        <strain evidence="7">CgM1</strain>
    </source>
</reference>
<dbReference type="PANTHER" id="PTHR13255:SF0">
    <property type="entry name" value="ATAXIN-10"/>
    <property type="match status" value="1"/>
</dbReference>
<organism evidence="7 8">
    <name type="scientific">Cotesia glomerata</name>
    <name type="common">Lepidopteran parasitic wasp</name>
    <name type="synonym">Apanteles glomeratus</name>
    <dbReference type="NCBI Taxonomy" id="32391"/>
    <lineage>
        <taxon>Eukaryota</taxon>
        <taxon>Metazoa</taxon>
        <taxon>Ecdysozoa</taxon>
        <taxon>Arthropoda</taxon>
        <taxon>Hexapoda</taxon>
        <taxon>Insecta</taxon>
        <taxon>Pterygota</taxon>
        <taxon>Neoptera</taxon>
        <taxon>Endopterygota</taxon>
        <taxon>Hymenoptera</taxon>
        <taxon>Apocrita</taxon>
        <taxon>Ichneumonoidea</taxon>
        <taxon>Braconidae</taxon>
        <taxon>Microgastrinae</taxon>
        <taxon>Cotesia</taxon>
    </lineage>
</organism>
<dbReference type="InterPro" id="IPR016024">
    <property type="entry name" value="ARM-type_fold"/>
</dbReference>
<evidence type="ECO:0000313" key="7">
    <source>
        <dbReference type="EMBL" id="KAH0534371.1"/>
    </source>
</evidence>
<keyword evidence="8" id="KW-1185">Reference proteome</keyword>
<dbReference type="InterPro" id="IPR019156">
    <property type="entry name" value="Ataxin-10_domain"/>
</dbReference>
<name>A0AAV7HRU7_COTGL</name>
<dbReference type="Pfam" id="PF09759">
    <property type="entry name" value="Atx10homo_assoc"/>
    <property type="match status" value="1"/>
</dbReference>
<comment type="caution">
    <text evidence="7">The sequence shown here is derived from an EMBL/GenBank/DDBJ whole genome shotgun (WGS) entry which is preliminary data.</text>
</comment>
<evidence type="ECO:0000256" key="3">
    <source>
        <dbReference type="ARBA" id="ARBA00022618"/>
    </source>
</evidence>
<dbReference type="EMBL" id="JAHXZJ010002982">
    <property type="protein sequence ID" value="KAH0534371.1"/>
    <property type="molecule type" value="Genomic_DNA"/>
</dbReference>
<protein>
    <recommendedName>
        <fullName evidence="2">Ataxin-10</fullName>
    </recommendedName>
</protein>
<keyword evidence="3" id="KW-0132">Cell division</keyword>
<evidence type="ECO:0000256" key="4">
    <source>
        <dbReference type="ARBA" id="ARBA00023306"/>
    </source>
</evidence>
<feature type="domain" description="Ataxin-10" evidence="6">
    <location>
        <begin position="370"/>
        <end position="460"/>
    </location>
</feature>
<evidence type="ECO:0000256" key="5">
    <source>
        <dbReference type="ARBA" id="ARBA00045173"/>
    </source>
</evidence>
<dbReference type="SUPFAM" id="SSF48371">
    <property type="entry name" value="ARM repeat"/>
    <property type="match status" value="1"/>
</dbReference>
<dbReference type="PANTHER" id="PTHR13255">
    <property type="entry name" value="ATAXIN-10"/>
    <property type="match status" value="1"/>
</dbReference>
<dbReference type="GO" id="GO:0031175">
    <property type="term" value="P:neuron projection development"/>
    <property type="evidence" value="ECO:0007669"/>
    <property type="project" value="TreeGrafter"/>
</dbReference>
<dbReference type="GO" id="GO:0005829">
    <property type="term" value="C:cytosol"/>
    <property type="evidence" value="ECO:0007669"/>
    <property type="project" value="TreeGrafter"/>
</dbReference>
<dbReference type="GO" id="GO:0051301">
    <property type="term" value="P:cell division"/>
    <property type="evidence" value="ECO:0007669"/>
    <property type="project" value="UniProtKB-KW"/>
</dbReference>
<comment type="function">
    <text evidence="5">May play a role in the regulation of cytokinesis. May play a role in signaling by stimulating protein glycosylation. Induces neuritogenesis by activating the Ras-MAP kinase pathway and is necessary for the survival of cerebellar neurons. Does not appear to play a major role in ciliogenesis.</text>
</comment>
<dbReference type="Gene3D" id="1.25.10.10">
    <property type="entry name" value="Leucine-rich Repeat Variant"/>
    <property type="match status" value="1"/>
</dbReference>
<proteinExistence type="inferred from homology"/>
<accession>A0AAV7HRU7</accession>
<dbReference type="Proteomes" id="UP000826195">
    <property type="component" value="Unassembled WGS sequence"/>
</dbReference>
<dbReference type="AlphaFoldDB" id="A0AAV7HRU7"/>
<keyword evidence="4" id="KW-0131">Cell cycle</keyword>